<dbReference type="InterPro" id="IPR029045">
    <property type="entry name" value="ClpP/crotonase-like_dom_sf"/>
</dbReference>
<evidence type="ECO:0000256" key="4">
    <source>
        <dbReference type="ARBA" id="ARBA00022801"/>
    </source>
</evidence>
<keyword evidence="3 7" id="KW-0645">Protease</keyword>
<dbReference type="InterPro" id="IPR023562">
    <property type="entry name" value="ClpP/TepA"/>
</dbReference>
<keyword evidence="2 7" id="KW-0963">Cytoplasm</keyword>
<evidence type="ECO:0000256" key="3">
    <source>
        <dbReference type="ARBA" id="ARBA00022670"/>
    </source>
</evidence>
<keyword evidence="5 7" id="KW-0720">Serine protease</keyword>
<proteinExistence type="inferred from homology"/>
<sequence>MIPTVIEQSGRGERAFDIYSRLLRERIIFLAETVESEMANRIVAQMLFLEAEDPEKDIYLYINSPGGSVLAGLGIYDTMNHIRPDVCTICYGMAASMGAFLLGAGAKGKRSSLPSSRIMIHQPSGGVQGQAVDIEIQAKEILYLKRQINQRMANYTGQPLGRIEQDTERDFFMSAQEAVTYGLIDQVIDRPTLPIHPELRFPTQAIASPT</sequence>
<name>A0ABX1M2F5_9CYAN</name>
<evidence type="ECO:0000313" key="11">
    <source>
        <dbReference type="Proteomes" id="UP000762253"/>
    </source>
</evidence>
<evidence type="ECO:0000256" key="1">
    <source>
        <dbReference type="ARBA" id="ARBA00007039"/>
    </source>
</evidence>
<dbReference type="GO" id="GO:0004252">
    <property type="term" value="F:serine-type endopeptidase activity"/>
    <property type="evidence" value="ECO:0007669"/>
    <property type="project" value="UniProtKB-EC"/>
</dbReference>
<dbReference type="InterPro" id="IPR033135">
    <property type="entry name" value="ClpP_His_AS"/>
</dbReference>
<dbReference type="Proteomes" id="UP000762253">
    <property type="component" value="Unassembled WGS sequence"/>
</dbReference>
<comment type="similarity">
    <text evidence="1 7 9">Belongs to the peptidase S14 family.</text>
</comment>
<dbReference type="PANTHER" id="PTHR10381">
    <property type="entry name" value="ATP-DEPENDENT CLP PROTEASE PROTEOLYTIC SUBUNIT"/>
    <property type="match status" value="1"/>
</dbReference>
<dbReference type="RefSeq" id="WP_169263563.1">
    <property type="nucleotide sequence ID" value="NZ_QMEC01000009.1"/>
</dbReference>
<dbReference type="SUPFAM" id="SSF52096">
    <property type="entry name" value="ClpP/crotonase"/>
    <property type="match status" value="1"/>
</dbReference>
<dbReference type="NCBIfam" id="NF009205">
    <property type="entry name" value="PRK12553.1"/>
    <property type="match status" value="1"/>
</dbReference>
<accession>A0ABX1M2F5</accession>
<evidence type="ECO:0000256" key="2">
    <source>
        <dbReference type="ARBA" id="ARBA00022490"/>
    </source>
</evidence>
<dbReference type="NCBIfam" id="TIGR00493">
    <property type="entry name" value="clpP"/>
    <property type="match status" value="1"/>
</dbReference>
<evidence type="ECO:0000256" key="9">
    <source>
        <dbReference type="RuleBase" id="RU003567"/>
    </source>
</evidence>
<organism evidence="10 11">
    <name type="scientific">Brasilonema octagenarum UFV-OR1</name>
    <dbReference type="NCBI Taxonomy" id="417115"/>
    <lineage>
        <taxon>Bacteria</taxon>
        <taxon>Bacillati</taxon>
        <taxon>Cyanobacteriota</taxon>
        <taxon>Cyanophyceae</taxon>
        <taxon>Nostocales</taxon>
        <taxon>Scytonemataceae</taxon>
        <taxon>Brasilonema</taxon>
        <taxon>Octagenarum group</taxon>
    </lineage>
</organism>
<feature type="active site" description="Nucleophile" evidence="7">
    <location>
        <position position="96"/>
    </location>
</feature>
<keyword evidence="4 7" id="KW-0378">Hydrolase</keyword>
<comment type="subunit">
    <text evidence="7">Fourteen ClpP subunits assemble into 2 heptameric rings which stack back to back to give a disk-like structure with a central cavity, resembling the structure of eukaryotic proteasomes.</text>
</comment>
<dbReference type="PRINTS" id="PR00127">
    <property type="entry name" value="CLPPROTEASEP"/>
</dbReference>
<comment type="catalytic activity">
    <reaction evidence="6 7 8">
        <text>Hydrolysis of proteins to small peptides in the presence of ATP and magnesium. alpha-casein is the usual test substrate. In the absence of ATP, only oligopeptides shorter than five residues are hydrolyzed (such as succinyl-Leu-Tyr-|-NHMec, and Leu-Tyr-Leu-|-Tyr-Trp, in which cleavage of the -Tyr-|-Leu- and -Tyr-|-Trp bonds also occurs).</text>
        <dbReference type="EC" id="3.4.21.92"/>
    </reaction>
</comment>
<dbReference type="Pfam" id="PF00574">
    <property type="entry name" value="CLP_protease"/>
    <property type="match status" value="1"/>
</dbReference>
<dbReference type="NCBIfam" id="NF001368">
    <property type="entry name" value="PRK00277.1"/>
    <property type="match status" value="1"/>
</dbReference>
<dbReference type="Gene3D" id="3.90.226.10">
    <property type="entry name" value="2-enoyl-CoA Hydratase, Chain A, domain 1"/>
    <property type="match status" value="1"/>
</dbReference>
<evidence type="ECO:0000256" key="6">
    <source>
        <dbReference type="ARBA" id="ARBA00034021"/>
    </source>
</evidence>
<keyword evidence="11" id="KW-1185">Reference proteome</keyword>
<dbReference type="PANTHER" id="PTHR10381:SF70">
    <property type="entry name" value="ATP-DEPENDENT CLP PROTEASE PROTEOLYTIC SUBUNIT"/>
    <property type="match status" value="1"/>
</dbReference>
<dbReference type="EC" id="3.4.21.92" evidence="7"/>
<dbReference type="CDD" id="cd07017">
    <property type="entry name" value="S14_ClpP_2"/>
    <property type="match status" value="1"/>
</dbReference>
<dbReference type="PROSITE" id="PS00382">
    <property type="entry name" value="CLP_PROTEASE_HIS"/>
    <property type="match status" value="1"/>
</dbReference>
<dbReference type="InterPro" id="IPR001907">
    <property type="entry name" value="ClpP"/>
</dbReference>
<comment type="subcellular location">
    <subcellularLocation>
        <location evidence="7">Cytoplasm</location>
    </subcellularLocation>
</comment>
<comment type="function">
    <text evidence="7">Cleaves peptides in various proteins in a process that requires ATP hydrolysis. Has a chymotrypsin-like activity. Plays a major role in the degradation of misfolded proteins.</text>
</comment>
<evidence type="ECO:0000256" key="7">
    <source>
        <dbReference type="HAMAP-Rule" id="MF_00444"/>
    </source>
</evidence>
<reference evidence="10 11" key="1">
    <citation type="submission" date="2018-06" db="EMBL/GenBank/DDBJ databases">
        <title>Comparative genomics of Brasilonema spp. strains.</title>
        <authorList>
            <person name="Alvarenga D.O."/>
            <person name="Fiore M.F."/>
            <person name="Varani A.M."/>
        </authorList>
    </citation>
    <scope>NUCLEOTIDE SEQUENCE [LARGE SCALE GENOMIC DNA]</scope>
    <source>
        <strain evidence="10 11">UFV-OR1</strain>
    </source>
</reference>
<gene>
    <name evidence="7 10" type="primary">clpP</name>
    <name evidence="10" type="ORF">DP115_03895</name>
</gene>
<protein>
    <recommendedName>
        <fullName evidence="7 9">ATP-dependent Clp protease proteolytic subunit</fullName>
        <ecNumber evidence="7">3.4.21.92</ecNumber>
    </recommendedName>
    <alternativeName>
        <fullName evidence="7">Endopeptidase Clp</fullName>
    </alternativeName>
</protein>
<evidence type="ECO:0000313" key="10">
    <source>
        <dbReference type="EMBL" id="NMF61975.1"/>
    </source>
</evidence>
<dbReference type="EMBL" id="QMEC01000009">
    <property type="protein sequence ID" value="NMF61975.1"/>
    <property type="molecule type" value="Genomic_DNA"/>
</dbReference>
<feature type="active site" evidence="7 8">
    <location>
        <position position="121"/>
    </location>
</feature>
<dbReference type="HAMAP" id="MF_00444">
    <property type="entry name" value="ClpP"/>
    <property type="match status" value="1"/>
</dbReference>
<evidence type="ECO:0000256" key="5">
    <source>
        <dbReference type="ARBA" id="ARBA00022825"/>
    </source>
</evidence>
<comment type="caution">
    <text evidence="10">The sequence shown here is derived from an EMBL/GenBank/DDBJ whole genome shotgun (WGS) entry which is preliminary data.</text>
</comment>
<evidence type="ECO:0000256" key="8">
    <source>
        <dbReference type="PROSITE-ProRule" id="PRU10086"/>
    </source>
</evidence>